<dbReference type="SMART" id="SM00388">
    <property type="entry name" value="HisKA"/>
    <property type="match status" value="1"/>
</dbReference>
<dbReference type="Pfam" id="PF02518">
    <property type="entry name" value="HATPase_c"/>
    <property type="match status" value="1"/>
</dbReference>
<keyword evidence="5" id="KW-0808">Transferase</keyword>
<keyword evidence="7 14" id="KW-0418">Kinase</keyword>
<dbReference type="Pfam" id="PF08521">
    <property type="entry name" value="2CSK_N"/>
    <property type="match status" value="1"/>
</dbReference>
<dbReference type="PANTHER" id="PTHR45436:SF1">
    <property type="entry name" value="SENSOR PROTEIN QSEC"/>
    <property type="match status" value="1"/>
</dbReference>
<dbReference type="PROSITE" id="PS50109">
    <property type="entry name" value="HIS_KIN"/>
    <property type="match status" value="1"/>
</dbReference>
<dbReference type="InterPro" id="IPR036097">
    <property type="entry name" value="HisK_dim/P_sf"/>
</dbReference>
<dbReference type="EC" id="2.7.13.3" evidence="3"/>
<dbReference type="PANTHER" id="PTHR45436">
    <property type="entry name" value="SENSOR HISTIDINE KINASE YKOH"/>
    <property type="match status" value="1"/>
</dbReference>
<dbReference type="AlphaFoldDB" id="A0AAN1SXP3"/>
<dbReference type="PROSITE" id="PS50885">
    <property type="entry name" value="HAMP"/>
    <property type="match status" value="1"/>
</dbReference>
<dbReference type="Gene3D" id="1.10.287.130">
    <property type="match status" value="1"/>
</dbReference>
<dbReference type="KEGG" id="fku:FGKAn22_01640"/>
<feature type="transmembrane region" description="Helical" evidence="11">
    <location>
        <begin position="21"/>
        <end position="42"/>
    </location>
</feature>
<comment type="subcellular location">
    <subcellularLocation>
        <location evidence="2">Membrane</location>
    </subcellularLocation>
</comment>
<dbReference type="GO" id="GO:0005886">
    <property type="term" value="C:plasma membrane"/>
    <property type="evidence" value="ECO:0007669"/>
    <property type="project" value="TreeGrafter"/>
</dbReference>
<comment type="catalytic activity">
    <reaction evidence="1">
        <text>ATP + protein L-histidine = ADP + protein N-phospho-L-histidine.</text>
        <dbReference type="EC" id="2.7.13.3"/>
    </reaction>
</comment>
<dbReference type="InterPro" id="IPR005467">
    <property type="entry name" value="His_kinase_dom"/>
</dbReference>
<dbReference type="EMBL" id="AP019536">
    <property type="protein sequence ID" value="BBI98471.1"/>
    <property type="molecule type" value="Genomic_DNA"/>
</dbReference>
<evidence type="ECO:0000256" key="10">
    <source>
        <dbReference type="ARBA" id="ARBA00023136"/>
    </source>
</evidence>
<keyword evidence="9" id="KW-0902">Two-component regulatory system</keyword>
<protein>
    <recommendedName>
        <fullName evidence="3">histidine kinase</fullName>
        <ecNumber evidence="3">2.7.13.3</ecNumber>
    </recommendedName>
</protein>
<keyword evidence="15" id="KW-1185">Reference proteome</keyword>
<dbReference type="SUPFAM" id="SSF55874">
    <property type="entry name" value="ATPase domain of HSP90 chaperone/DNA topoisomerase II/histidine kinase"/>
    <property type="match status" value="1"/>
</dbReference>
<dbReference type="InterPro" id="IPR013727">
    <property type="entry name" value="2CSK_N"/>
</dbReference>
<feature type="transmembrane region" description="Helical" evidence="11">
    <location>
        <begin position="167"/>
        <end position="186"/>
    </location>
</feature>
<dbReference type="RefSeq" id="WP_212786111.1">
    <property type="nucleotide sequence ID" value="NZ_AP019536.1"/>
</dbReference>
<dbReference type="CDD" id="cd00082">
    <property type="entry name" value="HisKA"/>
    <property type="match status" value="1"/>
</dbReference>
<keyword evidence="4" id="KW-0597">Phosphoprotein</keyword>
<accession>A0AAN1SXP3</accession>
<evidence type="ECO:0000313" key="14">
    <source>
        <dbReference type="EMBL" id="BBI98471.1"/>
    </source>
</evidence>
<evidence type="ECO:0000256" key="7">
    <source>
        <dbReference type="ARBA" id="ARBA00022777"/>
    </source>
</evidence>
<reference evidence="14 15" key="1">
    <citation type="submission" date="2019-03" db="EMBL/GenBank/DDBJ databases">
        <title>Complete genome sequence of Ferrigenium kumadai strain An22, a microaerophilic iron-oxidizing bacterium isolated from a paddy field soil.</title>
        <authorList>
            <person name="Watanabe T."/>
            <person name="Asakawa S."/>
        </authorList>
    </citation>
    <scope>NUCLEOTIDE SEQUENCE [LARGE SCALE GENOMIC DNA]</scope>
    <source>
        <strain evidence="14 15">An22</strain>
    </source>
</reference>
<feature type="domain" description="Histidine kinase" evidence="12">
    <location>
        <begin position="247"/>
        <end position="462"/>
    </location>
</feature>
<dbReference type="InterPro" id="IPR050428">
    <property type="entry name" value="TCS_sensor_his_kinase"/>
</dbReference>
<evidence type="ECO:0000259" key="12">
    <source>
        <dbReference type="PROSITE" id="PS50109"/>
    </source>
</evidence>
<evidence type="ECO:0000256" key="2">
    <source>
        <dbReference type="ARBA" id="ARBA00004370"/>
    </source>
</evidence>
<proteinExistence type="predicted"/>
<evidence type="ECO:0000259" key="13">
    <source>
        <dbReference type="PROSITE" id="PS50885"/>
    </source>
</evidence>
<evidence type="ECO:0000256" key="11">
    <source>
        <dbReference type="SAM" id="Phobius"/>
    </source>
</evidence>
<evidence type="ECO:0000256" key="3">
    <source>
        <dbReference type="ARBA" id="ARBA00012438"/>
    </source>
</evidence>
<evidence type="ECO:0000256" key="5">
    <source>
        <dbReference type="ARBA" id="ARBA00022679"/>
    </source>
</evidence>
<dbReference type="InterPro" id="IPR036890">
    <property type="entry name" value="HATPase_C_sf"/>
</dbReference>
<dbReference type="Pfam" id="PF00512">
    <property type="entry name" value="HisKA"/>
    <property type="match status" value="1"/>
</dbReference>
<name>A0AAN1SXP3_9PROT</name>
<evidence type="ECO:0000256" key="1">
    <source>
        <dbReference type="ARBA" id="ARBA00000085"/>
    </source>
</evidence>
<evidence type="ECO:0000256" key="4">
    <source>
        <dbReference type="ARBA" id="ARBA00022553"/>
    </source>
</evidence>
<sequence>MSAMETKILSLRSYLMQRLMISLYLLWLVSTVVGYFATINYANQPYDLVLLQRAYAIADDLKLGSGNEQLDVIPDLPDGSDPGMPDKVVYTVTDSEGRKLAGNGNTLRPLSYRRDRTGPLFSNGEREGQKTRMVSLVYKSNGGVLQLHVAETTQQRQALIRGILSNIVIPQLLLTLIALAVVWYGLKQGLRPLERLRNEVLNRKRDDLSQLDGSQAPAEVRPLIDAVNDLLERLKQVMQAQQRFVADAAHQLRTPFAGLKTQSELALRTNDPEQKQHALEHILTSTQHGIRLVNQLLALARNEPGGQGTESFTTLSLNHLAQECTVNWVQMALEKNIDLGYESTSATVEIQGDAASLTEMLNNLIDNAIRYTPEGGHITVGVGTTADGAELYVEDNGPGIAPEHRERVFERFYRILGSGQSGSDLGLAIVAEVAKRHGAEIRLDAGSGGIGTRIGVCFCASNEMRRRPS</sequence>
<dbReference type="SUPFAM" id="SSF47384">
    <property type="entry name" value="Homodimeric domain of signal transducing histidine kinase"/>
    <property type="match status" value="1"/>
</dbReference>
<dbReference type="Gene3D" id="3.30.565.10">
    <property type="entry name" value="Histidine kinase-like ATPase, C-terminal domain"/>
    <property type="match status" value="1"/>
</dbReference>
<keyword evidence="8 11" id="KW-1133">Transmembrane helix</keyword>
<dbReference type="SMART" id="SM00387">
    <property type="entry name" value="HATPase_c"/>
    <property type="match status" value="1"/>
</dbReference>
<dbReference type="PRINTS" id="PR00344">
    <property type="entry name" value="BCTRLSENSOR"/>
</dbReference>
<dbReference type="InterPro" id="IPR003594">
    <property type="entry name" value="HATPase_dom"/>
</dbReference>
<gene>
    <name evidence="14" type="ORF">FGKAn22_01640</name>
</gene>
<evidence type="ECO:0000256" key="6">
    <source>
        <dbReference type="ARBA" id="ARBA00022692"/>
    </source>
</evidence>
<dbReference type="Proteomes" id="UP001319121">
    <property type="component" value="Chromosome"/>
</dbReference>
<dbReference type="InterPro" id="IPR004358">
    <property type="entry name" value="Sig_transdc_His_kin-like_C"/>
</dbReference>
<evidence type="ECO:0000313" key="15">
    <source>
        <dbReference type="Proteomes" id="UP001319121"/>
    </source>
</evidence>
<feature type="domain" description="HAMP" evidence="13">
    <location>
        <begin position="187"/>
        <end position="239"/>
    </location>
</feature>
<dbReference type="InterPro" id="IPR003660">
    <property type="entry name" value="HAMP_dom"/>
</dbReference>
<dbReference type="InterPro" id="IPR003661">
    <property type="entry name" value="HisK_dim/P_dom"/>
</dbReference>
<dbReference type="GO" id="GO:0000155">
    <property type="term" value="F:phosphorelay sensor kinase activity"/>
    <property type="evidence" value="ECO:0007669"/>
    <property type="project" value="InterPro"/>
</dbReference>
<organism evidence="14 15">
    <name type="scientific">Ferrigenium kumadai</name>
    <dbReference type="NCBI Taxonomy" id="1682490"/>
    <lineage>
        <taxon>Bacteria</taxon>
        <taxon>Pseudomonadati</taxon>
        <taxon>Pseudomonadota</taxon>
        <taxon>Betaproteobacteria</taxon>
        <taxon>Nitrosomonadales</taxon>
        <taxon>Gallionellaceae</taxon>
        <taxon>Ferrigenium</taxon>
    </lineage>
</organism>
<evidence type="ECO:0000256" key="8">
    <source>
        <dbReference type="ARBA" id="ARBA00022989"/>
    </source>
</evidence>
<keyword evidence="10 11" id="KW-0472">Membrane</keyword>
<keyword evidence="6 11" id="KW-0812">Transmembrane</keyword>
<evidence type="ECO:0000256" key="9">
    <source>
        <dbReference type="ARBA" id="ARBA00023012"/>
    </source>
</evidence>